<evidence type="ECO:0000313" key="7">
    <source>
        <dbReference type="EMBL" id="HEH81450.1"/>
    </source>
</evidence>
<keyword evidence="3" id="KW-0560">Oxidoreductase</keyword>
<accession>A0A7C2GCB7</accession>
<evidence type="ECO:0000256" key="5">
    <source>
        <dbReference type="ARBA" id="ARBA00023284"/>
    </source>
</evidence>
<dbReference type="Gene3D" id="3.40.30.10">
    <property type="entry name" value="Glutaredoxin"/>
    <property type="match status" value="1"/>
</dbReference>
<dbReference type="InterPro" id="IPR036249">
    <property type="entry name" value="Thioredoxin-like_sf"/>
</dbReference>
<protein>
    <submittedName>
        <fullName evidence="7">Disulfide bond formation protein DsbA</fullName>
    </submittedName>
</protein>
<dbReference type="AlphaFoldDB" id="A0A7C2GCB7"/>
<evidence type="ECO:0000256" key="4">
    <source>
        <dbReference type="ARBA" id="ARBA00023157"/>
    </source>
</evidence>
<feature type="domain" description="Thioredoxin-like fold" evidence="6">
    <location>
        <begin position="140"/>
        <end position="271"/>
    </location>
</feature>
<dbReference type="InterPro" id="IPR012336">
    <property type="entry name" value="Thioredoxin-like_fold"/>
</dbReference>
<comment type="similarity">
    <text evidence="1">Belongs to the thioredoxin family. DsbA subfamily.</text>
</comment>
<dbReference type="EMBL" id="DSKL01000007">
    <property type="protein sequence ID" value="HEH81450.1"/>
    <property type="molecule type" value="Genomic_DNA"/>
</dbReference>
<keyword evidence="4" id="KW-1015">Disulfide bond</keyword>
<dbReference type="PANTHER" id="PTHR13887">
    <property type="entry name" value="GLUTATHIONE S-TRANSFERASE KAPPA"/>
    <property type="match status" value="1"/>
</dbReference>
<evidence type="ECO:0000256" key="2">
    <source>
        <dbReference type="ARBA" id="ARBA00022729"/>
    </source>
</evidence>
<dbReference type="Pfam" id="PF13462">
    <property type="entry name" value="Thioredoxin_4"/>
    <property type="match status" value="1"/>
</dbReference>
<reference evidence="7" key="1">
    <citation type="journal article" date="2020" name="mSystems">
        <title>Genome- and Community-Level Interaction Insights into Carbon Utilization and Element Cycling Functions of Hydrothermarchaeota in Hydrothermal Sediment.</title>
        <authorList>
            <person name="Zhou Z."/>
            <person name="Liu Y."/>
            <person name="Xu W."/>
            <person name="Pan J."/>
            <person name="Luo Z.H."/>
            <person name="Li M."/>
        </authorList>
    </citation>
    <scope>NUCLEOTIDE SEQUENCE [LARGE SCALE GENOMIC DNA]</scope>
    <source>
        <strain evidence="7">SpSt-246</strain>
    </source>
</reference>
<evidence type="ECO:0000256" key="3">
    <source>
        <dbReference type="ARBA" id="ARBA00023002"/>
    </source>
</evidence>
<evidence type="ECO:0000259" key="6">
    <source>
        <dbReference type="Pfam" id="PF13462"/>
    </source>
</evidence>
<dbReference type="PANTHER" id="PTHR13887:SF14">
    <property type="entry name" value="DISULFIDE BOND FORMATION PROTEIN D"/>
    <property type="match status" value="1"/>
</dbReference>
<dbReference type="GO" id="GO:0016491">
    <property type="term" value="F:oxidoreductase activity"/>
    <property type="evidence" value="ECO:0007669"/>
    <property type="project" value="UniProtKB-KW"/>
</dbReference>
<evidence type="ECO:0000256" key="1">
    <source>
        <dbReference type="ARBA" id="ARBA00005791"/>
    </source>
</evidence>
<comment type="caution">
    <text evidence="7">The sequence shown here is derived from an EMBL/GenBank/DDBJ whole genome shotgun (WGS) entry which is preliminary data.</text>
</comment>
<name>A0A7C2GCB7_9DEIN</name>
<keyword evidence="2" id="KW-0732">Signal</keyword>
<organism evidence="7">
    <name type="scientific">Thermus islandicus</name>
    <dbReference type="NCBI Taxonomy" id="540988"/>
    <lineage>
        <taxon>Bacteria</taxon>
        <taxon>Thermotogati</taxon>
        <taxon>Deinococcota</taxon>
        <taxon>Deinococci</taxon>
        <taxon>Thermales</taxon>
        <taxon>Thermaceae</taxon>
        <taxon>Thermus</taxon>
    </lineage>
</organism>
<keyword evidence="5" id="KW-0676">Redox-active center</keyword>
<dbReference type="SUPFAM" id="SSF52833">
    <property type="entry name" value="Thioredoxin-like"/>
    <property type="match status" value="1"/>
</dbReference>
<proteinExistence type="inferred from homology"/>
<sequence>MRALWLLPLMGLALAQVGRPVEEFQKALGPLPPGARVEVEAKGGRLLAARYQGPENAPFLARLLEKTTGLEYGEPFLDWYEKNRGALWGKRLTLALGEEFLLELGLGEEVSARVAPREVPEGAFGQDRLLLGEKGPFLRVFSDFQCPFCQRLAREVLPMLKARAARGEVRVSYRHFPLKEIHPEALPAATASECAHRQGAFWPYHDLLMAGKLGDYLGLARALGLEEGAFAQCLKDPSARAPVEADRALALRLGLRGTPTVFAGPYRVPNPFDLGRVLDYLELAR</sequence>
<gene>
    <name evidence="7" type="ORF">ENP73_00190</name>
</gene>